<evidence type="ECO:0000256" key="7">
    <source>
        <dbReference type="ARBA" id="ARBA00023186"/>
    </source>
</evidence>
<dbReference type="PROSITE" id="PS01096">
    <property type="entry name" value="PPIC_PPIASE_1"/>
    <property type="match status" value="1"/>
</dbReference>
<keyword evidence="7" id="KW-0143">Chaperone</keyword>
<evidence type="ECO:0000256" key="2">
    <source>
        <dbReference type="ARBA" id="ARBA00022475"/>
    </source>
</evidence>
<accession>A0ABV3S8Q6</accession>
<keyword evidence="4 12" id="KW-0812">Transmembrane</keyword>
<evidence type="ECO:0000256" key="5">
    <source>
        <dbReference type="ARBA" id="ARBA00022989"/>
    </source>
</evidence>
<gene>
    <name evidence="14" type="ORF">V6X64_05850</name>
</gene>
<evidence type="ECO:0000313" key="14">
    <source>
        <dbReference type="EMBL" id="MEX0386518.1"/>
    </source>
</evidence>
<evidence type="ECO:0000256" key="1">
    <source>
        <dbReference type="ARBA" id="ARBA00004382"/>
    </source>
</evidence>
<dbReference type="InterPro" id="IPR023058">
    <property type="entry name" value="PPIase_PpiC_CS"/>
</dbReference>
<dbReference type="SUPFAM" id="SSF109998">
    <property type="entry name" value="Triger factor/SurA peptide-binding domain-like"/>
    <property type="match status" value="1"/>
</dbReference>
<evidence type="ECO:0000256" key="12">
    <source>
        <dbReference type="SAM" id="Phobius"/>
    </source>
</evidence>
<organism evidence="14 15">
    <name type="scientific">Spiribacter onubensis</name>
    <dbReference type="NCBI Taxonomy" id="3122420"/>
    <lineage>
        <taxon>Bacteria</taxon>
        <taxon>Pseudomonadati</taxon>
        <taxon>Pseudomonadota</taxon>
        <taxon>Gammaproteobacteria</taxon>
        <taxon>Chromatiales</taxon>
        <taxon>Ectothiorhodospiraceae</taxon>
        <taxon>Spiribacter</taxon>
    </lineage>
</organism>
<dbReference type="EMBL" id="JBAKFJ010000001">
    <property type="protein sequence ID" value="MEX0386518.1"/>
    <property type="molecule type" value="Genomic_DNA"/>
</dbReference>
<evidence type="ECO:0000259" key="13">
    <source>
        <dbReference type="PROSITE" id="PS50198"/>
    </source>
</evidence>
<evidence type="ECO:0000256" key="11">
    <source>
        <dbReference type="PROSITE-ProRule" id="PRU00278"/>
    </source>
</evidence>
<keyword evidence="11" id="KW-0697">Rotamase</keyword>
<dbReference type="Pfam" id="PF13624">
    <property type="entry name" value="SurA_N_3"/>
    <property type="match status" value="1"/>
</dbReference>
<protein>
    <recommendedName>
        <fullName evidence="9">Periplasmic chaperone PpiD</fullName>
    </recommendedName>
    <alternativeName>
        <fullName evidence="10">Periplasmic folding chaperone</fullName>
    </alternativeName>
</protein>
<evidence type="ECO:0000313" key="15">
    <source>
        <dbReference type="Proteomes" id="UP001556653"/>
    </source>
</evidence>
<keyword evidence="5 12" id="KW-1133">Transmembrane helix</keyword>
<keyword evidence="6 12" id="KW-0472">Membrane</keyword>
<dbReference type="PANTHER" id="PTHR47529:SF1">
    <property type="entry name" value="PERIPLASMIC CHAPERONE PPID"/>
    <property type="match status" value="1"/>
</dbReference>
<keyword evidence="3" id="KW-0997">Cell inner membrane</keyword>
<name>A0ABV3S8Q6_9GAMM</name>
<dbReference type="PROSITE" id="PS50198">
    <property type="entry name" value="PPIC_PPIASE_2"/>
    <property type="match status" value="1"/>
</dbReference>
<feature type="domain" description="PpiC" evidence="13">
    <location>
        <begin position="265"/>
        <end position="367"/>
    </location>
</feature>
<evidence type="ECO:0000256" key="8">
    <source>
        <dbReference type="ARBA" id="ARBA00038408"/>
    </source>
</evidence>
<keyword evidence="2" id="KW-1003">Cell membrane</keyword>
<evidence type="ECO:0000256" key="10">
    <source>
        <dbReference type="ARBA" id="ARBA00042775"/>
    </source>
</evidence>
<dbReference type="Gene3D" id="1.10.4030.10">
    <property type="entry name" value="Porin chaperone SurA, peptide-binding domain"/>
    <property type="match status" value="1"/>
</dbReference>
<evidence type="ECO:0000256" key="4">
    <source>
        <dbReference type="ARBA" id="ARBA00022692"/>
    </source>
</evidence>
<dbReference type="InterPro" id="IPR052029">
    <property type="entry name" value="PpiD_chaperone"/>
</dbReference>
<evidence type="ECO:0000256" key="3">
    <source>
        <dbReference type="ARBA" id="ARBA00022519"/>
    </source>
</evidence>
<comment type="subcellular location">
    <subcellularLocation>
        <location evidence="1">Cell inner membrane</location>
        <topology evidence="1">Single-pass type II membrane protein</topology>
        <orientation evidence="1">Periplasmic side</orientation>
    </subcellularLocation>
</comment>
<evidence type="ECO:0000256" key="9">
    <source>
        <dbReference type="ARBA" id="ARBA00040743"/>
    </source>
</evidence>
<dbReference type="SUPFAM" id="SSF54534">
    <property type="entry name" value="FKBP-like"/>
    <property type="match status" value="1"/>
</dbReference>
<dbReference type="PANTHER" id="PTHR47529">
    <property type="entry name" value="PEPTIDYL-PROLYL CIS-TRANS ISOMERASE D"/>
    <property type="match status" value="1"/>
</dbReference>
<dbReference type="Proteomes" id="UP001556653">
    <property type="component" value="Unassembled WGS sequence"/>
</dbReference>
<dbReference type="InterPro" id="IPR046357">
    <property type="entry name" value="PPIase_dom_sf"/>
</dbReference>
<sequence length="637" mass="69819">MLLAIRDRTRGWIAYLIVALLVIPFALFGLYNYVGGGGPQIVATVNGEEITRAQLDQAYQQRQAELRRMLGERFDPSLFDTGQLRRQTLQQLIDRQVLVDYAQTNGLRASDTDVARSVRSQSIFQVDGRFSIDRYRTILEQNGLTPEAYEAQLRRDLSITLLQRAVETSAFTTDRALDRLLELQGQRRELAWATVPAADYRDDVEVTEAALQTWYDEHADRFRVPEQVQLRYLRLSPEPIAEDITVSAADVEARYEERSASTRNASAREVRHILASVPPEADDAEVQSALEEIEAARERIREGEAFAAVAESVSDDPGSAAQGGSLGTIERGDVDAAFADAAWALTPGELSEPVRTPFGWHLIEVTDAPAPEMPPLDQVRDQIREEIALERAERRVFELANEVDTLAFENPANLEPAAEAAGIEVEETGWVSASGTEEGIASEAPVLQTAFSEDMLESRENSGLLELSDGGYAVIRVMDYRPARTEPFETVRDDVEAAYVREQARASARAAAQSIADAVQSGESLEAAAAGVPAAALNPAQWSERNARALPAGVRETGFRLPSGDDQGPRVGVATLPEGFAAVVVQSVEPGDPASVDAERRAELRRTLNDLDGQASVSAIVEALRDQAEIRIREDNI</sequence>
<reference evidence="14 15" key="1">
    <citation type="submission" date="2024-02" db="EMBL/GenBank/DDBJ databases">
        <title>New especies of Spiribacter isolated from saline water.</title>
        <authorList>
            <person name="Leon M.J."/>
            <person name="De La Haba R."/>
            <person name="Sanchez-Porro C."/>
            <person name="Ventosa A."/>
        </authorList>
    </citation>
    <scope>NUCLEOTIDE SEQUENCE [LARGE SCALE GENOMIC DNA]</scope>
    <source>
        <strain evidence="15">ag22IC4-227</strain>
    </source>
</reference>
<dbReference type="InterPro" id="IPR027304">
    <property type="entry name" value="Trigger_fact/SurA_dom_sf"/>
</dbReference>
<comment type="caution">
    <text evidence="14">The sequence shown here is derived from an EMBL/GenBank/DDBJ whole genome shotgun (WGS) entry which is preliminary data.</text>
</comment>
<dbReference type="InterPro" id="IPR000297">
    <property type="entry name" value="PPIase_PpiC"/>
</dbReference>
<dbReference type="Pfam" id="PF00639">
    <property type="entry name" value="Rotamase"/>
    <property type="match status" value="1"/>
</dbReference>
<dbReference type="Gene3D" id="3.10.50.40">
    <property type="match status" value="1"/>
</dbReference>
<feature type="transmembrane region" description="Helical" evidence="12">
    <location>
        <begin position="12"/>
        <end position="34"/>
    </location>
</feature>
<comment type="similarity">
    <text evidence="8">Belongs to the PpiD chaperone family.</text>
</comment>
<proteinExistence type="inferred from homology"/>
<keyword evidence="15" id="KW-1185">Reference proteome</keyword>
<keyword evidence="11" id="KW-0413">Isomerase</keyword>
<evidence type="ECO:0000256" key="6">
    <source>
        <dbReference type="ARBA" id="ARBA00023136"/>
    </source>
</evidence>
<dbReference type="RefSeq" id="WP_367966987.1">
    <property type="nucleotide sequence ID" value="NZ_JBAKFJ010000001.1"/>
</dbReference>